<dbReference type="Proteomes" id="UP000078200">
    <property type="component" value="Unassembled WGS sequence"/>
</dbReference>
<organism evidence="1 2">
    <name type="scientific">Glossina austeni</name>
    <name type="common">Savannah tsetse fly</name>
    <dbReference type="NCBI Taxonomy" id="7395"/>
    <lineage>
        <taxon>Eukaryota</taxon>
        <taxon>Metazoa</taxon>
        <taxon>Ecdysozoa</taxon>
        <taxon>Arthropoda</taxon>
        <taxon>Hexapoda</taxon>
        <taxon>Insecta</taxon>
        <taxon>Pterygota</taxon>
        <taxon>Neoptera</taxon>
        <taxon>Endopterygota</taxon>
        <taxon>Diptera</taxon>
        <taxon>Brachycera</taxon>
        <taxon>Muscomorpha</taxon>
        <taxon>Hippoboscoidea</taxon>
        <taxon>Glossinidae</taxon>
        <taxon>Glossina</taxon>
    </lineage>
</organism>
<protein>
    <submittedName>
        <fullName evidence="1">Uncharacterized protein</fullName>
    </submittedName>
</protein>
<evidence type="ECO:0000313" key="1">
    <source>
        <dbReference type="EnsemblMetazoa" id="GAUT042734-PA"/>
    </source>
</evidence>
<evidence type="ECO:0000313" key="2">
    <source>
        <dbReference type="Proteomes" id="UP000078200"/>
    </source>
</evidence>
<keyword evidence="2" id="KW-1185">Reference proteome</keyword>
<name>A0A1A9VNN1_GLOAU</name>
<dbReference type="Pfam" id="PF07253">
    <property type="entry name" value="Gypsy"/>
    <property type="match status" value="1"/>
</dbReference>
<reference evidence="1" key="1">
    <citation type="submission" date="2020-05" db="UniProtKB">
        <authorList>
            <consortium name="EnsemblMetazoa"/>
        </authorList>
    </citation>
    <scope>IDENTIFICATION</scope>
    <source>
        <strain evidence="1">TTRI</strain>
    </source>
</reference>
<dbReference type="AlphaFoldDB" id="A0A1A9VNN1"/>
<sequence>MLMWKKIIKSNDVIYFLLKYPMPKLVCKKLTILPIARNDKMLQLEETTIPKCNNHTLAHSRVGKYADES</sequence>
<dbReference type="InterPro" id="IPR009882">
    <property type="entry name" value="Gypsy"/>
</dbReference>
<proteinExistence type="predicted"/>
<accession>A0A1A9VNN1</accession>
<dbReference type="VEuPathDB" id="VectorBase:GAUT042734"/>
<dbReference type="EnsemblMetazoa" id="GAUT042734-RA">
    <property type="protein sequence ID" value="GAUT042734-PA"/>
    <property type="gene ID" value="GAUT042734"/>
</dbReference>